<comment type="caution">
    <text evidence="1">The sequence shown here is derived from an EMBL/GenBank/DDBJ whole genome shotgun (WGS) entry which is preliminary data.</text>
</comment>
<reference evidence="1 2" key="1">
    <citation type="submission" date="2015-11" db="EMBL/GenBank/DDBJ databases">
        <title>Permanent draft genome of Psychrobacter piscatorii LQ58.</title>
        <authorList>
            <person name="Zhou M."/>
            <person name="Dong B."/>
            <person name="Liu Q."/>
        </authorList>
    </citation>
    <scope>NUCLEOTIDE SEQUENCE [LARGE SCALE GENOMIC DNA]</scope>
    <source>
        <strain evidence="1 2">LQ58</strain>
    </source>
</reference>
<dbReference type="Proteomes" id="UP000051202">
    <property type="component" value="Unassembled WGS sequence"/>
</dbReference>
<gene>
    <name evidence="1" type="ORF">AS194_07035</name>
</gene>
<proteinExistence type="predicted"/>
<dbReference type="EMBL" id="LNDJ01000057">
    <property type="protein sequence ID" value="KRU22829.1"/>
    <property type="molecule type" value="Genomic_DNA"/>
</dbReference>
<dbReference type="STRING" id="554343.AS194_07035"/>
<protein>
    <submittedName>
        <fullName evidence="1">Uncharacterized protein</fullName>
    </submittedName>
</protein>
<evidence type="ECO:0000313" key="1">
    <source>
        <dbReference type="EMBL" id="KRU22829.1"/>
    </source>
</evidence>
<organism evidence="1 2">
    <name type="scientific">Psychrobacter piscatorii</name>
    <dbReference type="NCBI Taxonomy" id="554343"/>
    <lineage>
        <taxon>Bacteria</taxon>
        <taxon>Pseudomonadati</taxon>
        <taxon>Pseudomonadota</taxon>
        <taxon>Gammaproteobacteria</taxon>
        <taxon>Moraxellales</taxon>
        <taxon>Moraxellaceae</taxon>
        <taxon>Psychrobacter</taxon>
    </lineage>
</organism>
<evidence type="ECO:0000313" key="2">
    <source>
        <dbReference type="Proteomes" id="UP000051202"/>
    </source>
</evidence>
<keyword evidence="2" id="KW-1185">Reference proteome</keyword>
<dbReference type="AlphaFoldDB" id="A0A0T6DTE7"/>
<accession>A0A0T6DTE7</accession>
<name>A0A0T6DTE7_9GAMM</name>
<sequence>MWWGVFNVNTLYLKKCSITSTAFVCLSLSLTGCTSLPKSYDEPNSKRLSDNVILPSQLGIELKDNSQNISTSEQHRKTSSPAELFTYAPALSMREINFVLKGKYVIKDNCLYFVQNDDKYLSPIFYPDRAILFEDENSISLKGTKVKLGEEVLTSGKIKDRIGSYFLQKGDTVIEDTENTACLTEPAVFMSGRVVNPQI</sequence>